<feature type="region of interest" description="Disordered" evidence="5">
    <location>
        <begin position="67"/>
        <end position="90"/>
    </location>
</feature>
<dbReference type="SUPFAM" id="SSF56104">
    <property type="entry name" value="SAICAR synthase-like"/>
    <property type="match status" value="1"/>
</dbReference>
<accession>A0A9W6T3P3</accession>
<feature type="compositionally biased region" description="Polar residues" evidence="5">
    <location>
        <begin position="191"/>
        <end position="207"/>
    </location>
</feature>
<dbReference type="Proteomes" id="UP001165120">
    <property type="component" value="Unassembled WGS sequence"/>
</dbReference>
<keyword evidence="7" id="KW-1185">Reference proteome</keyword>
<evidence type="ECO:0000256" key="5">
    <source>
        <dbReference type="SAM" id="MobiDB-lite"/>
    </source>
</evidence>
<dbReference type="GO" id="GO:0046854">
    <property type="term" value="P:phosphatidylinositol phosphate biosynthetic process"/>
    <property type="evidence" value="ECO:0007669"/>
    <property type="project" value="TreeGrafter"/>
</dbReference>
<dbReference type="GO" id="GO:0032958">
    <property type="term" value="P:inositol phosphate biosynthetic process"/>
    <property type="evidence" value="ECO:0007669"/>
    <property type="project" value="InterPro"/>
</dbReference>
<evidence type="ECO:0000313" key="6">
    <source>
        <dbReference type="EMBL" id="GME73678.1"/>
    </source>
</evidence>
<name>A0A9W6T3P3_CANBO</name>
<keyword evidence="3 4" id="KW-0418">Kinase</keyword>
<dbReference type="GO" id="GO:0005634">
    <property type="term" value="C:nucleus"/>
    <property type="evidence" value="ECO:0007669"/>
    <property type="project" value="TreeGrafter"/>
</dbReference>
<sequence>MPRYIGVLNVRYSSLIDEADEAFTDLASTTGIKSDSPRFLLHQNMNSNSNENLKKVSSLQHLDSVLTSNSAVSPSSNPQFSNPPGVNTPISEVTNIHERRTPASAFDQYSLTPNVPLKRSGNSNVNLHRITSLEELPPQVTLEDNRHILPESLWPHYSSSSAPSVESYMRAIHSNDNLANINTANTSNIHENSSSVSASHTTNNTPRLQADGGNMTTSPTLFNLNSRSTSRLSKSANNTPGNTSLLESIDNLNLNDSQSNNTDSNLGLTTVNKKLQELVLTEVFAPIKEYARKVKHKPSLPNSNDDYNYSRNHRYSTNSNSSMSRDQFRKNSMLSNNEIIRYRHSLTTADVDRSAITQTLDISDKRTSNSQRSRDNSLIELSRFPSCQSADNLYSTRDGYNSRSATTRSLPHSNPNSNRSTPLHSSTMVPEQLTPLLLTSSPELNRVDSDAIFLMDDSEIPDKKLDNGFIPTIHKPRDISESIDIIPENVKEEDENAILEDDEVDNMNEIQQCRDNKSANNQTKNDETKNYHVMESGNHEDIKTTRDLPLLSSPSEPQAQSLDLSSHPSDENVLAHKQLVTTFERFILLEDLTSGMEKACVLDLKMGTRQYGVEAIKTKKYSQRKKCAKTTSRQLGVRLCGMQCYDFRSKKFINRDKYFGRKLHSGVEFVKSLARFLYDGITIFSIIRKLPSLIESVVELYTDFVKLYDYRLYGSSLLLMYDAGDMPVIEISRKEAEDSNETLISNVNNEQLNDRPIVRMIDFAQCIIGDEPLTSSITFPPVHRGEADHGYLRGLKSLEFYFQLMFKEFSGGYEYPDRKDDLHKILKEIKKKTSINCEWLDNFDDEEKFEKDDGNSTTEKTKKTECPYNFEVVPPISDDDNVSE</sequence>
<feature type="compositionally biased region" description="Polar residues" evidence="5">
    <location>
        <begin position="552"/>
        <end position="567"/>
    </location>
</feature>
<comment type="caution">
    <text evidence="6">The sequence shown here is derived from an EMBL/GenBank/DDBJ whole genome shotgun (WGS) entry which is preliminary data.</text>
</comment>
<dbReference type="PANTHER" id="PTHR12400:SF21">
    <property type="entry name" value="KINASE"/>
    <property type="match status" value="1"/>
</dbReference>
<evidence type="ECO:0000256" key="2">
    <source>
        <dbReference type="ARBA" id="ARBA00022679"/>
    </source>
</evidence>
<feature type="region of interest" description="Disordered" evidence="5">
    <location>
        <begin position="390"/>
        <end position="428"/>
    </location>
</feature>
<dbReference type="GO" id="GO:0008440">
    <property type="term" value="F:inositol-1,4,5-trisphosphate 3-kinase activity"/>
    <property type="evidence" value="ECO:0007669"/>
    <property type="project" value="TreeGrafter"/>
</dbReference>
<proteinExistence type="inferred from homology"/>
<dbReference type="InterPro" id="IPR005522">
    <property type="entry name" value="IPK"/>
</dbReference>
<gene>
    <name evidence="6" type="ORF">Cboi02_000413700</name>
</gene>
<evidence type="ECO:0000256" key="1">
    <source>
        <dbReference type="ARBA" id="ARBA00007374"/>
    </source>
</evidence>
<protein>
    <recommendedName>
        <fullName evidence="4">Kinase</fullName>
        <ecNumber evidence="4">2.7.-.-</ecNumber>
    </recommendedName>
</protein>
<dbReference type="Gene3D" id="3.30.470.160">
    <property type="entry name" value="Inositol polyphosphate kinase"/>
    <property type="match status" value="1"/>
</dbReference>
<dbReference type="GO" id="GO:0005737">
    <property type="term" value="C:cytoplasm"/>
    <property type="evidence" value="ECO:0007669"/>
    <property type="project" value="TreeGrafter"/>
</dbReference>
<evidence type="ECO:0000256" key="3">
    <source>
        <dbReference type="ARBA" id="ARBA00022777"/>
    </source>
</evidence>
<dbReference type="PANTHER" id="PTHR12400">
    <property type="entry name" value="INOSITOL POLYPHOSPHATE KINASE"/>
    <property type="match status" value="1"/>
</dbReference>
<comment type="similarity">
    <text evidence="1 4">Belongs to the inositol phosphokinase (IPK) family.</text>
</comment>
<dbReference type="Pfam" id="PF03770">
    <property type="entry name" value="IPK"/>
    <property type="match status" value="1"/>
</dbReference>
<keyword evidence="2 4" id="KW-0808">Transferase</keyword>
<feature type="region of interest" description="Disordered" evidence="5">
    <location>
        <begin position="515"/>
        <end position="568"/>
    </location>
</feature>
<dbReference type="GO" id="GO:0000824">
    <property type="term" value="F:inositol-1,4,5,6-tetrakisphosphate 3-kinase activity"/>
    <property type="evidence" value="ECO:0007669"/>
    <property type="project" value="TreeGrafter"/>
</dbReference>
<evidence type="ECO:0000256" key="4">
    <source>
        <dbReference type="RuleBase" id="RU363090"/>
    </source>
</evidence>
<reference evidence="6" key="1">
    <citation type="submission" date="2023-04" db="EMBL/GenBank/DDBJ databases">
        <title>Candida boidinii NBRC 10035.</title>
        <authorList>
            <person name="Ichikawa N."/>
            <person name="Sato H."/>
            <person name="Tonouchi N."/>
        </authorList>
    </citation>
    <scope>NUCLEOTIDE SEQUENCE</scope>
    <source>
        <strain evidence="6">NBRC 10035</strain>
    </source>
</reference>
<evidence type="ECO:0000313" key="7">
    <source>
        <dbReference type="Proteomes" id="UP001165120"/>
    </source>
</evidence>
<feature type="compositionally biased region" description="Basic and acidic residues" evidence="5">
    <location>
        <begin position="524"/>
        <end position="546"/>
    </location>
</feature>
<organism evidence="6 7">
    <name type="scientific">Candida boidinii</name>
    <name type="common">Yeast</name>
    <dbReference type="NCBI Taxonomy" id="5477"/>
    <lineage>
        <taxon>Eukaryota</taxon>
        <taxon>Fungi</taxon>
        <taxon>Dikarya</taxon>
        <taxon>Ascomycota</taxon>
        <taxon>Saccharomycotina</taxon>
        <taxon>Pichiomycetes</taxon>
        <taxon>Pichiales</taxon>
        <taxon>Pichiaceae</taxon>
        <taxon>Ogataea</taxon>
        <taxon>Ogataea/Candida clade</taxon>
    </lineage>
</organism>
<feature type="region of interest" description="Disordered" evidence="5">
    <location>
        <begin position="191"/>
        <end position="215"/>
    </location>
</feature>
<dbReference type="EC" id="2.7.-.-" evidence="4"/>
<feature type="region of interest" description="Disordered" evidence="5">
    <location>
        <begin position="294"/>
        <end position="328"/>
    </location>
</feature>
<dbReference type="AlphaFoldDB" id="A0A9W6T3P3"/>
<dbReference type="EMBL" id="BSXN01001583">
    <property type="protein sequence ID" value="GME73678.1"/>
    <property type="molecule type" value="Genomic_DNA"/>
</dbReference>
<feature type="compositionally biased region" description="Low complexity" evidence="5">
    <location>
        <begin position="73"/>
        <end position="84"/>
    </location>
</feature>
<feature type="compositionally biased region" description="Polar residues" evidence="5">
    <location>
        <begin position="300"/>
        <end position="328"/>
    </location>
</feature>
<dbReference type="InterPro" id="IPR038286">
    <property type="entry name" value="IPK_sf"/>
</dbReference>